<dbReference type="GO" id="GO:0005634">
    <property type="term" value="C:nucleus"/>
    <property type="evidence" value="ECO:0007669"/>
    <property type="project" value="TreeGrafter"/>
</dbReference>
<organism evidence="4 5">
    <name type="scientific">Aspergillus versicolor CBS 583.65</name>
    <dbReference type="NCBI Taxonomy" id="1036611"/>
    <lineage>
        <taxon>Eukaryota</taxon>
        <taxon>Fungi</taxon>
        <taxon>Dikarya</taxon>
        <taxon>Ascomycota</taxon>
        <taxon>Pezizomycotina</taxon>
        <taxon>Eurotiomycetes</taxon>
        <taxon>Eurotiomycetidae</taxon>
        <taxon>Eurotiales</taxon>
        <taxon>Aspergillaceae</taxon>
        <taxon>Aspergillus</taxon>
        <taxon>Aspergillus subgen. Nidulantes</taxon>
    </lineage>
</organism>
<gene>
    <name evidence="4" type="ORF">ASPVEDRAFT_85481</name>
</gene>
<dbReference type="PANTHER" id="PTHR42748:SF26">
    <property type="entry name" value="NMRA-LIKE DOMAIN-CONTAINING PROTEIN"/>
    <property type="match status" value="1"/>
</dbReference>
<dbReference type="InterPro" id="IPR036291">
    <property type="entry name" value="NAD(P)-bd_dom_sf"/>
</dbReference>
<feature type="domain" description="NmrA-like" evidence="3">
    <location>
        <begin position="7"/>
        <end position="310"/>
    </location>
</feature>
<evidence type="ECO:0000256" key="2">
    <source>
        <dbReference type="ARBA" id="ARBA00022857"/>
    </source>
</evidence>
<dbReference type="AlphaFoldDB" id="A0A1L9PR82"/>
<dbReference type="InterPro" id="IPR008030">
    <property type="entry name" value="NmrA-like"/>
</dbReference>
<evidence type="ECO:0000256" key="1">
    <source>
        <dbReference type="ARBA" id="ARBA00006328"/>
    </source>
</evidence>
<protein>
    <recommendedName>
        <fullName evidence="3">NmrA-like domain-containing protein</fullName>
    </recommendedName>
</protein>
<dbReference type="RefSeq" id="XP_040669830.1">
    <property type="nucleotide sequence ID" value="XM_040817703.1"/>
</dbReference>
<dbReference type="OrthoDB" id="3358371at2759"/>
<keyword evidence="5" id="KW-1185">Reference proteome</keyword>
<dbReference type="CDD" id="cd05251">
    <property type="entry name" value="NmrA_like_SDR_a"/>
    <property type="match status" value="1"/>
</dbReference>
<name>A0A1L9PR82_ASPVE</name>
<dbReference type="VEuPathDB" id="FungiDB:ASPVEDRAFT_85481"/>
<reference evidence="5" key="1">
    <citation type="journal article" date="2017" name="Genome Biol.">
        <title>Comparative genomics reveals high biological diversity and specific adaptations in the industrially and medically important fungal genus Aspergillus.</title>
        <authorList>
            <person name="de Vries R.P."/>
            <person name="Riley R."/>
            <person name="Wiebenga A."/>
            <person name="Aguilar-Osorio G."/>
            <person name="Amillis S."/>
            <person name="Uchima C.A."/>
            <person name="Anderluh G."/>
            <person name="Asadollahi M."/>
            <person name="Askin M."/>
            <person name="Barry K."/>
            <person name="Battaglia E."/>
            <person name="Bayram O."/>
            <person name="Benocci T."/>
            <person name="Braus-Stromeyer S.A."/>
            <person name="Caldana C."/>
            <person name="Canovas D."/>
            <person name="Cerqueira G.C."/>
            <person name="Chen F."/>
            <person name="Chen W."/>
            <person name="Choi C."/>
            <person name="Clum A."/>
            <person name="Dos Santos R.A."/>
            <person name="Damasio A.R."/>
            <person name="Diallinas G."/>
            <person name="Emri T."/>
            <person name="Fekete E."/>
            <person name="Flipphi M."/>
            <person name="Freyberg S."/>
            <person name="Gallo A."/>
            <person name="Gournas C."/>
            <person name="Habgood R."/>
            <person name="Hainaut M."/>
            <person name="Harispe M.L."/>
            <person name="Henrissat B."/>
            <person name="Hilden K.S."/>
            <person name="Hope R."/>
            <person name="Hossain A."/>
            <person name="Karabika E."/>
            <person name="Karaffa L."/>
            <person name="Karanyi Z."/>
            <person name="Krasevec N."/>
            <person name="Kuo A."/>
            <person name="Kusch H."/>
            <person name="LaButti K."/>
            <person name="Lagendijk E.L."/>
            <person name="Lapidus A."/>
            <person name="Levasseur A."/>
            <person name="Lindquist E."/>
            <person name="Lipzen A."/>
            <person name="Logrieco A.F."/>
            <person name="MacCabe A."/>
            <person name="Maekelae M.R."/>
            <person name="Malavazi I."/>
            <person name="Melin P."/>
            <person name="Meyer V."/>
            <person name="Mielnichuk N."/>
            <person name="Miskei M."/>
            <person name="Molnar A.P."/>
            <person name="Mule G."/>
            <person name="Ngan C.Y."/>
            <person name="Orejas M."/>
            <person name="Orosz E."/>
            <person name="Ouedraogo J.P."/>
            <person name="Overkamp K.M."/>
            <person name="Park H.-S."/>
            <person name="Perrone G."/>
            <person name="Piumi F."/>
            <person name="Punt P.J."/>
            <person name="Ram A.F."/>
            <person name="Ramon A."/>
            <person name="Rauscher S."/>
            <person name="Record E."/>
            <person name="Riano-Pachon D.M."/>
            <person name="Robert V."/>
            <person name="Roehrig J."/>
            <person name="Ruller R."/>
            <person name="Salamov A."/>
            <person name="Salih N.S."/>
            <person name="Samson R.A."/>
            <person name="Sandor E."/>
            <person name="Sanguinetti M."/>
            <person name="Schuetze T."/>
            <person name="Sepcic K."/>
            <person name="Shelest E."/>
            <person name="Sherlock G."/>
            <person name="Sophianopoulou V."/>
            <person name="Squina F.M."/>
            <person name="Sun H."/>
            <person name="Susca A."/>
            <person name="Todd R.B."/>
            <person name="Tsang A."/>
            <person name="Unkles S.E."/>
            <person name="van de Wiele N."/>
            <person name="van Rossen-Uffink D."/>
            <person name="Oliveira J.V."/>
            <person name="Vesth T.C."/>
            <person name="Visser J."/>
            <person name="Yu J.-H."/>
            <person name="Zhou M."/>
            <person name="Andersen M.R."/>
            <person name="Archer D.B."/>
            <person name="Baker S.E."/>
            <person name="Benoit I."/>
            <person name="Brakhage A.A."/>
            <person name="Braus G.H."/>
            <person name="Fischer R."/>
            <person name="Frisvad J.C."/>
            <person name="Goldman G.H."/>
            <person name="Houbraken J."/>
            <person name="Oakley B."/>
            <person name="Pocsi I."/>
            <person name="Scazzocchio C."/>
            <person name="Seiboth B."/>
            <person name="vanKuyk P.A."/>
            <person name="Wortman J."/>
            <person name="Dyer P.S."/>
            <person name="Grigoriev I.V."/>
        </authorList>
    </citation>
    <scope>NUCLEOTIDE SEQUENCE [LARGE SCALE GENOMIC DNA]</scope>
    <source>
        <strain evidence="5">CBS 583.65</strain>
    </source>
</reference>
<evidence type="ECO:0000313" key="4">
    <source>
        <dbReference type="EMBL" id="OJJ04068.1"/>
    </source>
</evidence>
<evidence type="ECO:0000313" key="5">
    <source>
        <dbReference type="Proteomes" id="UP000184073"/>
    </source>
</evidence>
<dbReference type="STRING" id="1036611.A0A1L9PR82"/>
<dbReference type="EMBL" id="KV878131">
    <property type="protein sequence ID" value="OJJ04068.1"/>
    <property type="molecule type" value="Genomic_DNA"/>
</dbReference>
<keyword evidence="2" id="KW-0521">NADP</keyword>
<comment type="similarity">
    <text evidence="1">Belongs to the NmrA-type oxidoreductase family.</text>
</comment>
<dbReference type="InterPro" id="IPR051164">
    <property type="entry name" value="NmrA-like_oxidored"/>
</dbReference>
<dbReference type="SUPFAM" id="SSF51735">
    <property type="entry name" value="NAD(P)-binding Rossmann-fold domains"/>
    <property type="match status" value="1"/>
</dbReference>
<dbReference type="GeneID" id="63733214"/>
<sequence>MSSEKPILVVVGATGNQGGSVISHFLSLSSSPYALRGISRDPSSSKSVALVARGVEMVAGNNYEPSSLDAAFKGASVIFCVTDFWAAFFDPSQREKAVASGISIGEHCRSLEVRQNRNIIDAAAKVSTLERFVFSSMPNTNKISSGKYRNVYHFESKALAEEYGRAAHPNLWEKTTVLYAGLYLENWLDTLGASALLPPKWSNDRDELVLPLLGPLSDAPFPLYSAVDDTGALVHTILHADPGQKVIGVNEWLSIKDIAIILGQALGKRVEFVQGDLGFDLGDPDLTKEMTEMMEFCVEFGYDGAMVDNTIVKPADLGVPVHLQPVKEWCAKQDWKSVLQVGGN</sequence>
<dbReference type="Proteomes" id="UP000184073">
    <property type="component" value="Unassembled WGS sequence"/>
</dbReference>
<proteinExistence type="inferred from homology"/>
<dbReference type="Gene3D" id="3.40.50.720">
    <property type="entry name" value="NAD(P)-binding Rossmann-like Domain"/>
    <property type="match status" value="1"/>
</dbReference>
<dbReference type="Gene3D" id="3.90.25.10">
    <property type="entry name" value="UDP-galactose 4-epimerase, domain 1"/>
    <property type="match status" value="1"/>
</dbReference>
<evidence type="ECO:0000259" key="3">
    <source>
        <dbReference type="Pfam" id="PF05368"/>
    </source>
</evidence>
<dbReference type="PANTHER" id="PTHR42748">
    <property type="entry name" value="NITROGEN METABOLITE REPRESSION PROTEIN NMRA FAMILY MEMBER"/>
    <property type="match status" value="1"/>
</dbReference>
<accession>A0A1L9PR82</accession>
<dbReference type="Pfam" id="PF05368">
    <property type="entry name" value="NmrA"/>
    <property type="match status" value="1"/>
</dbReference>